<feature type="transmembrane region" description="Helical" evidence="10">
    <location>
        <begin position="95"/>
        <end position="119"/>
    </location>
</feature>
<keyword evidence="14" id="KW-1185">Reference proteome</keyword>
<evidence type="ECO:0000256" key="4">
    <source>
        <dbReference type="ARBA" id="ARBA00022737"/>
    </source>
</evidence>
<dbReference type="Pfam" id="PF03471">
    <property type="entry name" value="CorC_HlyC"/>
    <property type="match status" value="1"/>
</dbReference>
<dbReference type="SMART" id="SM01091">
    <property type="entry name" value="CorC_HlyC"/>
    <property type="match status" value="1"/>
</dbReference>
<comment type="caution">
    <text evidence="13">The sequence shown here is derived from an EMBL/GenBank/DDBJ whole genome shotgun (WGS) entry which is preliminary data.</text>
</comment>
<dbReference type="SUPFAM" id="SSF56176">
    <property type="entry name" value="FAD-binding/transporter-associated domain-like"/>
    <property type="match status" value="1"/>
</dbReference>
<organism evidence="13 14">
    <name type="scientific">Pontibacter ruber</name>
    <dbReference type="NCBI Taxonomy" id="1343895"/>
    <lineage>
        <taxon>Bacteria</taxon>
        <taxon>Pseudomonadati</taxon>
        <taxon>Bacteroidota</taxon>
        <taxon>Cytophagia</taxon>
        <taxon>Cytophagales</taxon>
        <taxon>Hymenobacteraceae</taxon>
        <taxon>Pontibacter</taxon>
    </lineage>
</organism>
<dbReference type="Pfam" id="PF01595">
    <property type="entry name" value="CNNM"/>
    <property type="match status" value="1"/>
</dbReference>
<evidence type="ECO:0000256" key="2">
    <source>
        <dbReference type="ARBA" id="ARBA00022475"/>
    </source>
</evidence>
<feature type="domain" description="CNNM transmembrane" evidence="12">
    <location>
        <begin position="1"/>
        <end position="197"/>
    </location>
</feature>
<dbReference type="InterPro" id="IPR036318">
    <property type="entry name" value="FAD-bd_PCMH-like_sf"/>
</dbReference>
<dbReference type="CDD" id="cd04590">
    <property type="entry name" value="CBS_pair_CorC_HlyC_assoc"/>
    <property type="match status" value="1"/>
</dbReference>
<dbReference type="EMBL" id="JBHUIM010000001">
    <property type="protein sequence ID" value="MFD2246278.1"/>
    <property type="molecule type" value="Genomic_DNA"/>
</dbReference>
<proteinExistence type="predicted"/>
<evidence type="ECO:0000259" key="11">
    <source>
        <dbReference type="PROSITE" id="PS51371"/>
    </source>
</evidence>
<evidence type="ECO:0000256" key="8">
    <source>
        <dbReference type="PROSITE-ProRule" id="PRU00703"/>
    </source>
</evidence>
<dbReference type="InterPro" id="IPR051676">
    <property type="entry name" value="UPF0053_domain"/>
</dbReference>
<reference evidence="14" key="1">
    <citation type="journal article" date="2019" name="Int. J. Syst. Evol. Microbiol.">
        <title>The Global Catalogue of Microorganisms (GCM) 10K type strain sequencing project: providing services to taxonomists for standard genome sequencing and annotation.</title>
        <authorList>
            <consortium name="The Broad Institute Genomics Platform"/>
            <consortium name="The Broad Institute Genome Sequencing Center for Infectious Disease"/>
            <person name="Wu L."/>
            <person name="Ma J."/>
        </authorList>
    </citation>
    <scope>NUCLEOTIDE SEQUENCE [LARGE SCALE GENOMIC DNA]</scope>
    <source>
        <strain evidence="14">CGMCC 4.1782</strain>
    </source>
</reference>
<sequence length="434" mass="48472">MEFLVILILALINGFFALSEIALVSVKRTHIEQKAHKGSRNAKVVLQLLRNPAKFLSAVQVGITLIGIIAGAYGGTTLAGSLTPLVASVGALTPYAPQISFALIVFLITYFTIVVGELIPKTIALHNAERIVLLVAPVVHFFTKAAYPLVKLLSGSTNLILHLLHIPQKRDTASLTEEELRYLIKVAGKEGVLEKEEQQIHDNIFYLYEQRNRSLMTYRTEVEWIDLNCSPETIHQLIVKSSHSKFPVCQGNMDNVIGILAVKDYLEHLNRPDEPLTRIIKPPLFVSELMIAMNTLKMFRKKKQYMGIVVNEFGDVEGIITLHDIMEAIVGELPDVGEVSEPEIFRRDDGSYLVSGSILIRFLNQAVGNELIPDLPERYSTLGGFILYTLARIPGIGDKIRIQNYQLEVLDMDGSRIDKVLLKEVEPVSLQEPK</sequence>
<dbReference type="InterPro" id="IPR044751">
    <property type="entry name" value="Ion_transp-like_CBS"/>
</dbReference>
<dbReference type="PROSITE" id="PS51371">
    <property type="entry name" value="CBS"/>
    <property type="match status" value="2"/>
</dbReference>
<evidence type="ECO:0000256" key="5">
    <source>
        <dbReference type="ARBA" id="ARBA00022989"/>
    </source>
</evidence>
<dbReference type="SUPFAM" id="SSF54631">
    <property type="entry name" value="CBS-domain pair"/>
    <property type="match status" value="1"/>
</dbReference>
<name>A0ABW5CWB3_9BACT</name>
<dbReference type="PROSITE" id="PS51846">
    <property type="entry name" value="CNNM"/>
    <property type="match status" value="1"/>
</dbReference>
<evidence type="ECO:0000313" key="13">
    <source>
        <dbReference type="EMBL" id="MFD2246278.1"/>
    </source>
</evidence>
<keyword evidence="3 9" id="KW-0812">Transmembrane</keyword>
<dbReference type="RefSeq" id="WP_250427972.1">
    <property type="nucleotide sequence ID" value="NZ_JALPRR010000001.1"/>
</dbReference>
<evidence type="ECO:0000256" key="9">
    <source>
        <dbReference type="PROSITE-ProRule" id="PRU01193"/>
    </source>
</evidence>
<dbReference type="InterPro" id="IPR002550">
    <property type="entry name" value="CNNM"/>
</dbReference>
<evidence type="ECO:0000313" key="14">
    <source>
        <dbReference type="Proteomes" id="UP001597374"/>
    </source>
</evidence>
<keyword evidence="7 9" id="KW-0472">Membrane</keyword>
<dbReference type="Proteomes" id="UP001597374">
    <property type="component" value="Unassembled WGS sequence"/>
</dbReference>
<dbReference type="Gene3D" id="3.10.580.10">
    <property type="entry name" value="CBS-domain"/>
    <property type="match status" value="1"/>
</dbReference>
<feature type="domain" description="CBS" evidence="11">
    <location>
        <begin position="279"/>
        <end position="336"/>
    </location>
</feature>
<evidence type="ECO:0000256" key="10">
    <source>
        <dbReference type="SAM" id="Phobius"/>
    </source>
</evidence>
<evidence type="ECO:0000256" key="6">
    <source>
        <dbReference type="ARBA" id="ARBA00023122"/>
    </source>
</evidence>
<evidence type="ECO:0000256" key="1">
    <source>
        <dbReference type="ARBA" id="ARBA00004651"/>
    </source>
</evidence>
<comment type="subcellular location">
    <subcellularLocation>
        <location evidence="1">Cell membrane</location>
        <topology evidence="1">Multi-pass membrane protein</topology>
    </subcellularLocation>
</comment>
<keyword evidence="4" id="KW-0677">Repeat</keyword>
<evidence type="ECO:0000259" key="12">
    <source>
        <dbReference type="PROSITE" id="PS51846"/>
    </source>
</evidence>
<dbReference type="InterPro" id="IPR016169">
    <property type="entry name" value="FAD-bd_PCMH_sub2"/>
</dbReference>
<feature type="transmembrane region" description="Helical" evidence="10">
    <location>
        <begin position="6"/>
        <end position="26"/>
    </location>
</feature>
<dbReference type="PANTHER" id="PTHR43099">
    <property type="entry name" value="UPF0053 PROTEIN YRKA"/>
    <property type="match status" value="1"/>
</dbReference>
<evidence type="ECO:0000256" key="7">
    <source>
        <dbReference type="ARBA" id="ARBA00023136"/>
    </source>
</evidence>
<dbReference type="InterPro" id="IPR046342">
    <property type="entry name" value="CBS_dom_sf"/>
</dbReference>
<dbReference type="Gene3D" id="3.30.465.10">
    <property type="match status" value="1"/>
</dbReference>
<feature type="domain" description="CBS" evidence="11">
    <location>
        <begin position="216"/>
        <end position="276"/>
    </location>
</feature>
<keyword evidence="5 9" id="KW-1133">Transmembrane helix</keyword>
<dbReference type="InterPro" id="IPR005170">
    <property type="entry name" value="Transptr-assoc_dom"/>
</dbReference>
<dbReference type="PANTHER" id="PTHR43099:SF2">
    <property type="entry name" value="UPF0053 PROTEIN YRKA"/>
    <property type="match status" value="1"/>
</dbReference>
<feature type="transmembrane region" description="Helical" evidence="10">
    <location>
        <begin position="131"/>
        <end position="150"/>
    </location>
</feature>
<gene>
    <name evidence="13" type="ORF">ACFSKP_08430</name>
</gene>
<keyword evidence="6 8" id="KW-0129">CBS domain</keyword>
<dbReference type="InterPro" id="IPR000644">
    <property type="entry name" value="CBS_dom"/>
</dbReference>
<keyword evidence="2" id="KW-1003">Cell membrane</keyword>
<feature type="transmembrane region" description="Helical" evidence="10">
    <location>
        <begin position="55"/>
        <end position="75"/>
    </location>
</feature>
<accession>A0ABW5CWB3</accession>
<dbReference type="Pfam" id="PF00571">
    <property type="entry name" value="CBS"/>
    <property type="match status" value="1"/>
</dbReference>
<protein>
    <submittedName>
        <fullName evidence="13">Hemolysin family protein</fullName>
    </submittedName>
</protein>
<evidence type="ECO:0000256" key="3">
    <source>
        <dbReference type="ARBA" id="ARBA00022692"/>
    </source>
</evidence>